<feature type="region of interest" description="Disordered" evidence="9">
    <location>
        <begin position="1"/>
        <end position="30"/>
    </location>
</feature>
<dbReference type="PANTHER" id="PTHR42718">
    <property type="entry name" value="MAJOR FACILITATOR SUPERFAMILY MULTIDRUG TRANSPORTER MFSC"/>
    <property type="match status" value="1"/>
</dbReference>
<dbReference type="GO" id="GO:0022857">
    <property type="term" value="F:transmembrane transporter activity"/>
    <property type="evidence" value="ECO:0007669"/>
    <property type="project" value="InterPro"/>
</dbReference>
<feature type="transmembrane region" description="Helical" evidence="10">
    <location>
        <begin position="108"/>
        <end position="129"/>
    </location>
</feature>
<evidence type="ECO:0000256" key="6">
    <source>
        <dbReference type="ARBA" id="ARBA00022692"/>
    </source>
</evidence>
<feature type="transmembrane region" description="Helical" evidence="10">
    <location>
        <begin position="135"/>
        <end position="157"/>
    </location>
</feature>
<evidence type="ECO:0000256" key="5">
    <source>
        <dbReference type="ARBA" id="ARBA00022519"/>
    </source>
</evidence>
<sequence>MATSPSAAPAAPAAAGSQPGAGPAPARALPQQPQPLTGGKLVLGTIALSLATFMNVLDSSIANVSIPAISGDLGVAPNQGTWVITSFAVANAISVPLTGWLTTRFGAVRLFITSILLFVLASWLCGVAPNLETLLAARVLQGAVAGPMIPLSQSLLLASYPPAKSTMALALWGMTTLVAPIMGPLLGGWISDNMTWPWIFYINVPVGIITAYATWAIYKDRETPTKVLPIDRIGLALLVIWVGSMQLMLDKGKELDWFHSTEIVVLTLVAIVGFLFFLAWETYEKHPIVDISLFKGRNFSSGVVAISVAYGLFFGNLVILPLWLQTIVGYTATDAGIVMAPVGIFAILLSPVIGRNLPKMDARWVATAAFITFGIVSLMRAGFTTQVDTWTLMVPTLIQGAAMAMFFIPLTSIILSGQPPEKIPAASGLSNFVRITFGGIGASVSTTVWENRSALHHAQLVEQVNPYNPVYHDQLNHLMQMGMSQAQAVGVIERNITQQAAMLGANDIFWISGVLFFVLIGFVWLTRPARGGGGSADAMAAH</sequence>
<dbReference type="PANTHER" id="PTHR42718:SF9">
    <property type="entry name" value="MAJOR FACILITATOR SUPERFAMILY MULTIDRUG TRANSPORTER MFSC"/>
    <property type="match status" value="1"/>
</dbReference>
<dbReference type="GO" id="GO:0015721">
    <property type="term" value="P:bile acid and bile salt transport"/>
    <property type="evidence" value="ECO:0007669"/>
    <property type="project" value="UniProtKB-ARBA"/>
</dbReference>
<organism evidence="12 13">
    <name type="scientific">Cupriavidus nantongensis</name>
    <dbReference type="NCBI Taxonomy" id="1796606"/>
    <lineage>
        <taxon>Bacteria</taxon>
        <taxon>Pseudomonadati</taxon>
        <taxon>Pseudomonadota</taxon>
        <taxon>Betaproteobacteria</taxon>
        <taxon>Burkholderiales</taxon>
        <taxon>Burkholderiaceae</taxon>
        <taxon>Cupriavidus</taxon>
    </lineage>
</organism>
<feature type="transmembrane region" description="Helical" evidence="10">
    <location>
        <begin position="301"/>
        <end position="323"/>
    </location>
</feature>
<evidence type="ECO:0000256" key="9">
    <source>
        <dbReference type="SAM" id="MobiDB-lite"/>
    </source>
</evidence>
<evidence type="ECO:0000256" key="3">
    <source>
        <dbReference type="ARBA" id="ARBA00022448"/>
    </source>
</evidence>
<name>A0A142JLG9_9BURK</name>
<keyword evidence="8 10" id="KW-0472">Membrane</keyword>
<feature type="transmembrane region" description="Helical" evidence="10">
    <location>
        <begin position="230"/>
        <end position="249"/>
    </location>
</feature>
<feature type="transmembrane region" description="Helical" evidence="10">
    <location>
        <begin position="335"/>
        <end position="353"/>
    </location>
</feature>
<keyword evidence="13" id="KW-1185">Reference proteome</keyword>
<dbReference type="STRING" id="1796606.A2G96_14930"/>
<dbReference type="RefSeq" id="WP_062800498.1">
    <property type="nucleotide sequence ID" value="NZ_CP014844.1"/>
</dbReference>
<dbReference type="InterPro" id="IPR011701">
    <property type="entry name" value="MFS"/>
</dbReference>
<evidence type="ECO:0000256" key="2">
    <source>
        <dbReference type="ARBA" id="ARBA00008537"/>
    </source>
</evidence>
<evidence type="ECO:0000256" key="4">
    <source>
        <dbReference type="ARBA" id="ARBA00022475"/>
    </source>
</evidence>
<dbReference type="SUPFAM" id="SSF103473">
    <property type="entry name" value="MFS general substrate transporter"/>
    <property type="match status" value="1"/>
</dbReference>
<accession>A0A142JLG9</accession>
<dbReference type="InterPro" id="IPR036259">
    <property type="entry name" value="MFS_trans_sf"/>
</dbReference>
<feature type="transmembrane region" description="Helical" evidence="10">
    <location>
        <begin position="169"/>
        <end position="190"/>
    </location>
</feature>
<feature type="transmembrane region" description="Helical" evidence="10">
    <location>
        <begin position="261"/>
        <end position="280"/>
    </location>
</feature>
<dbReference type="EMBL" id="CP014844">
    <property type="protein sequence ID" value="AMR78931.1"/>
    <property type="molecule type" value="Genomic_DNA"/>
</dbReference>
<keyword evidence="4" id="KW-1003">Cell membrane</keyword>
<dbReference type="OrthoDB" id="9807274at2"/>
<dbReference type="Proteomes" id="UP000075238">
    <property type="component" value="Chromosome 1"/>
</dbReference>
<evidence type="ECO:0000313" key="13">
    <source>
        <dbReference type="Proteomes" id="UP000075238"/>
    </source>
</evidence>
<dbReference type="Pfam" id="PF07690">
    <property type="entry name" value="MFS_1"/>
    <property type="match status" value="1"/>
</dbReference>
<gene>
    <name evidence="12" type="primary">emrB</name>
    <name evidence="12" type="ORF">A2G96_14930</name>
</gene>
<comment type="subcellular location">
    <subcellularLocation>
        <location evidence="1">Cell inner membrane</location>
        <topology evidence="1">Multi-pass membrane protein</topology>
    </subcellularLocation>
</comment>
<feature type="transmembrane region" description="Helical" evidence="10">
    <location>
        <begin position="196"/>
        <end position="218"/>
    </location>
</feature>
<dbReference type="KEGG" id="cnan:A2G96_14930"/>
<feature type="domain" description="Major facilitator superfamily (MFS) profile" evidence="11">
    <location>
        <begin position="44"/>
        <end position="531"/>
    </location>
</feature>
<dbReference type="GO" id="GO:0005886">
    <property type="term" value="C:plasma membrane"/>
    <property type="evidence" value="ECO:0007669"/>
    <property type="project" value="UniProtKB-SubCell"/>
</dbReference>
<dbReference type="CDD" id="cd17503">
    <property type="entry name" value="MFS_LmrB_MDR_like"/>
    <property type="match status" value="1"/>
</dbReference>
<evidence type="ECO:0000256" key="8">
    <source>
        <dbReference type="ARBA" id="ARBA00023136"/>
    </source>
</evidence>
<keyword evidence="6 10" id="KW-0812">Transmembrane</keyword>
<dbReference type="Gene3D" id="1.20.1250.20">
    <property type="entry name" value="MFS general substrate transporter like domains"/>
    <property type="match status" value="1"/>
</dbReference>
<evidence type="ECO:0000256" key="1">
    <source>
        <dbReference type="ARBA" id="ARBA00004429"/>
    </source>
</evidence>
<dbReference type="InterPro" id="IPR004638">
    <property type="entry name" value="EmrB-like"/>
</dbReference>
<evidence type="ECO:0000259" key="11">
    <source>
        <dbReference type="PROSITE" id="PS50850"/>
    </source>
</evidence>
<dbReference type="Gene3D" id="1.20.1720.10">
    <property type="entry name" value="Multidrug resistance protein D"/>
    <property type="match status" value="1"/>
</dbReference>
<evidence type="ECO:0000313" key="12">
    <source>
        <dbReference type="EMBL" id="AMR78931.1"/>
    </source>
</evidence>
<keyword evidence="5" id="KW-0997">Cell inner membrane</keyword>
<feature type="transmembrane region" description="Helical" evidence="10">
    <location>
        <begin position="365"/>
        <end position="383"/>
    </location>
</feature>
<protein>
    <submittedName>
        <fullName evidence="12">Multidrug resistance protein B</fullName>
    </submittedName>
</protein>
<feature type="transmembrane region" description="Helical" evidence="10">
    <location>
        <begin position="508"/>
        <end position="525"/>
    </location>
</feature>
<comment type="similarity">
    <text evidence="2">Belongs to the major facilitator superfamily. EmrB family.</text>
</comment>
<feature type="transmembrane region" description="Helical" evidence="10">
    <location>
        <begin position="82"/>
        <end position="101"/>
    </location>
</feature>
<proteinExistence type="inferred from homology"/>
<reference evidence="12 13" key="1">
    <citation type="submission" date="2016-03" db="EMBL/GenBank/DDBJ databases">
        <title>Complete genome sequence of a novel chlorpyrifos degrading bacterium, Cupriavidus nantongensis sp. X1.</title>
        <authorList>
            <person name="Fang L."/>
        </authorList>
    </citation>
    <scope>NUCLEOTIDE SEQUENCE [LARGE SCALE GENOMIC DNA]</scope>
    <source>
        <strain evidence="12 13">X1</strain>
    </source>
</reference>
<keyword evidence="7 10" id="KW-1133">Transmembrane helix</keyword>
<dbReference type="NCBIfam" id="TIGR00711">
    <property type="entry name" value="efflux_EmrB"/>
    <property type="match status" value="1"/>
</dbReference>
<dbReference type="InterPro" id="IPR020846">
    <property type="entry name" value="MFS_dom"/>
</dbReference>
<evidence type="ECO:0000256" key="7">
    <source>
        <dbReference type="ARBA" id="ARBA00022989"/>
    </source>
</evidence>
<feature type="transmembrane region" description="Helical" evidence="10">
    <location>
        <begin position="389"/>
        <end position="415"/>
    </location>
</feature>
<dbReference type="GO" id="GO:1990961">
    <property type="term" value="P:xenobiotic detoxification by transmembrane export across the plasma membrane"/>
    <property type="evidence" value="ECO:0007669"/>
    <property type="project" value="UniProtKB-ARBA"/>
</dbReference>
<dbReference type="FunFam" id="1.20.1720.10:FF:000002">
    <property type="entry name" value="Multidrug resistance protein B"/>
    <property type="match status" value="1"/>
</dbReference>
<evidence type="ECO:0000256" key="10">
    <source>
        <dbReference type="SAM" id="Phobius"/>
    </source>
</evidence>
<keyword evidence="3" id="KW-0813">Transport</keyword>
<dbReference type="PROSITE" id="PS50850">
    <property type="entry name" value="MFS"/>
    <property type="match status" value="1"/>
</dbReference>
<dbReference type="AlphaFoldDB" id="A0A142JLG9"/>